<dbReference type="PANTHER" id="PTHR10342">
    <property type="entry name" value="ARYLSULFATASE"/>
    <property type="match status" value="1"/>
</dbReference>
<dbReference type="InParanoid" id="A0A1X7VTI3"/>
<protein>
    <recommendedName>
        <fullName evidence="8">Sulfatase N-terminal domain-containing protein</fullName>
    </recommendedName>
</protein>
<reference evidence="9" key="1">
    <citation type="submission" date="2017-05" db="UniProtKB">
        <authorList>
            <consortium name="EnsemblMetazoa"/>
        </authorList>
    </citation>
    <scope>IDENTIFICATION</scope>
</reference>
<dbReference type="EnsemblMetazoa" id="Aqu2.1.43651_001">
    <property type="protein sequence ID" value="Aqu2.1.43651_001"/>
    <property type="gene ID" value="Aqu2.1.43651"/>
</dbReference>
<evidence type="ECO:0000256" key="6">
    <source>
        <dbReference type="ARBA" id="ARBA00023180"/>
    </source>
</evidence>
<evidence type="ECO:0000313" key="9">
    <source>
        <dbReference type="EnsemblMetazoa" id="Aqu2.1.43651_001"/>
    </source>
</evidence>
<dbReference type="eggNOG" id="KOG3867">
    <property type="taxonomic scope" value="Eukaryota"/>
</dbReference>
<dbReference type="PANTHER" id="PTHR10342:SF274">
    <property type="entry name" value="ARYLSULFATASE B"/>
    <property type="match status" value="1"/>
</dbReference>
<keyword evidence="3" id="KW-0479">Metal-binding</keyword>
<dbReference type="GO" id="GO:0008484">
    <property type="term" value="F:sulfuric ester hydrolase activity"/>
    <property type="evidence" value="ECO:0007669"/>
    <property type="project" value="InterPro"/>
</dbReference>
<keyword evidence="5" id="KW-0106">Calcium</keyword>
<dbReference type="InterPro" id="IPR024607">
    <property type="entry name" value="Sulfatase_CS"/>
</dbReference>
<keyword evidence="6" id="KW-0325">Glycoprotein</keyword>
<evidence type="ECO:0000259" key="8">
    <source>
        <dbReference type="Pfam" id="PF00884"/>
    </source>
</evidence>
<accession>A0A1X7VTI3</accession>
<organism evidence="9">
    <name type="scientific">Amphimedon queenslandica</name>
    <name type="common">Sponge</name>
    <dbReference type="NCBI Taxonomy" id="400682"/>
    <lineage>
        <taxon>Eukaryota</taxon>
        <taxon>Metazoa</taxon>
        <taxon>Porifera</taxon>
        <taxon>Demospongiae</taxon>
        <taxon>Heteroscleromorpha</taxon>
        <taxon>Haplosclerida</taxon>
        <taxon>Niphatidae</taxon>
        <taxon>Amphimedon</taxon>
    </lineage>
</organism>
<dbReference type="Pfam" id="PF00884">
    <property type="entry name" value="Sulfatase"/>
    <property type="match status" value="1"/>
</dbReference>
<dbReference type="Gene3D" id="3.40.720.10">
    <property type="entry name" value="Alkaline Phosphatase, subunit A"/>
    <property type="match status" value="1"/>
</dbReference>
<keyword evidence="4" id="KW-0378">Hydrolase</keyword>
<evidence type="ECO:0000256" key="4">
    <source>
        <dbReference type="ARBA" id="ARBA00022801"/>
    </source>
</evidence>
<sequence>MKFLSQLLLLVLVVIATATKAPVPPNIVFVLVDDWGFADVSFRNPAIKSPNFQKLAETGLILDRHYVYRYCSPTRVSFLTGRWPHHAHQYNIKPNFQIGTNINMTMLPAKLKTVGYKTHMVGKWHQGFFQPKFLPINRGFDTSSGFLSGAEDHFTQYRDCAIDYWRNDTYDTRNGTYDAYTYKDDLTKIFDAHETQKPMFLYLPLHNVHAPLQAPKEWLDIYAANSTWSLTMMMLSFSTFNSTNNSSEAFR</sequence>
<evidence type="ECO:0000256" key="7">
    <source>
        <dbReference type="SAM" id="SignalP"/>
    </source>
</evidence>
<comment type="cofactor">
    <cofactor evidence="1">
        <name>Ca(2+)</name>
        <dbReference type="ChEBI" id="CHEBI:29108"/>
    </cofactor>
</comment>
<feature type="signal peptide" evidence="7">
    <location>
        <begin position="1"/>
        <end position="18"/>
    </location>
</feature>
<dbReference type="AlphaFoldDB" id="A0A1X7VTI3"/>
<name>A0A1X7VTI3_AMPQE</name>
<evidence type="ECO:0000256" key="2">
    <source>
        <dbReference type="ARBA" id="ARBA00008779"/>
    </source>
</evidence>
<proteinExistence type="inferred from homology"/>
<evidence type="ECO:0000256" key="1">
    <source>
        <dbReference type="ARBA" id="ARBA00001913"/>
    </source>
</evidence>
<comment type="similarity">
    <text evidence="2">Belongs to the sulfatase family.</text>
</comment>
<dbReference type="InterPro" id="IPR017850">
    <property type="entry name" value="Alkaline_phosphatase_core_sf"/>
</dbReference>
<dbReference type="GO" id="GO:0046872">
    <property type="term" value="F:metal ion binding"/>
    <property type="evidence" value="ECO:0007669"/>
    <property type="project" value="UniProtKB-KW"/>
</dbReference>
<dbReference type="PROSITE" id="PS00149">
    <property type="entry name" value="SULFATASE_2"/>
    <property type="match status" value="1"/>
</dbReference>
<dbReference type="STRING" id="400682.A0A1X7VTI3"/>
<feature type="domain" description="Sulfatase N-terminal" evidence="8">
    <location>
        <begin position="25"/>
        <end position="224"/>
    </location>
</feature>
<feature type="chain" id="PRO_5012372242" description="Sulfatase N-terminal domain-containing protein" evidence="7">
    <location>
        <begin position="19"/>
        <end position="251"/>
    </location>
</feature>
<dbReference type="InterPro" id="IPR000917">
    <property type="entry name" value="Sulfatase_N"/>
</dbReference>
<keyword evidence="7" id="KW-0732">Signal</keyword>
<evidence type="ECO:0000256" key="3">
    <source>
        <dbReference type="ARBA" id="ARBA00022723"/>
    </source>
</evidence>
<dbReference type="OrthoDB" id="103349at2759"/>
<dbReference type="SUPFAM" id="SSF53649">
    <property type="entry name" value="Alkaline phosphatase-like"/>
    <property type="match status" value="1"/>
</dbReference>
<evidence type="ECO:0000256" key="5">
    <source>
        <dbReference type="ARBA" id="ARBA00022837"/>
    </source>
</evidence>
<dbReference type="InterPro" id="IPR047115">
    <property type="entry name" value="ARSB"/>
</dbReference>